<sequence>MAQPPLSIPVKGSQSGMVYLSHGTGQALKTDSALIANHQFTVSHYQPFTLYTIWFRDVGKDSQKAILYPAAHIQFDAQYDLTISLATDSVNYWYLQFRHKHLAFIKTIGQLSYETSQPATQDSLYRERARVYAAYTNSFAKELVSHRTNLAAVTALYDLIVADRLQPPLIIKNLYTQLAEPVIDSYYGAKTSMYLNLEQQVSQGSIAPVFQLPKSNGQVINLKHLRGKYILLDFWASWCGPCRVKNKKLATITTKLSGKLQLISVSLDTSKQKWLAASQKDGINWLNLCDLQGFKSQVAQAYNITGVPRTFLISPQGKILGADLSFAEIAKRIN</sequence>
<evidence type="ECO:0000256" key="1">
    <source>
        <dbReference type="ARBA" id="ARBA00004196"/>
    </source>
</evidence>
<dbReference type="SUPFAM" id="SSF52833">
    <property type="entry name" value="Thioredoxin-like"/>
    <property type="match status" value="1"/>
</dbReference>
<keyword evidence="7" id="KW-1185">Reference proteome</keyword>
<evidence type="ECO:0000313" key="6">
    <source>
        <dbReference type="EMBL" id="QMW04894.1"/>
    </source>
</evidence>
<dbReference type="AlphaFoldDB" id="A0A7G5H1A2"/>
<evidence type="ECO:0000256" key="3">
    <source>
        <dbReference type="ARBA" id="ARBA00023157"/>
    </source>
</evidence>
<accession>A0A7G5H1A2</accession>
<dbReference type="KEGG" id="sfol:H3H32_08315"/>
<proteinExistence type="predicted"/>
<dbReference type="InterPro" id="IPR000866">
    <property type="entry name" value="AhpC/TSA"/>
</dbReference>
<dbReference type="RefSeq" id="WP_182462246.1">
    <property type="nucleotide sequence ID" value="NZ_CP059732.1"/>
</dbReference>
<organism evidence="6 7">
    <name type="scientific">Spirosoma foliorum</name>
    <dbReference type="NCBI Taxonomy" id="2710596"/>
    <lineage>
        <taxon>Bacteria</taxon>
        <taxon>Pseudomonadati</taxon>
        <taxon>Bacteroidota</taxon>
        <taxon>Cytophagia</taxon>
        <taxon>Cytophagales</taxon>
        <taxon>Cytophagaceae</taxon>
        <taxon>Spirosoma</taxon>
    </lineage>
</organism>
<dbReference type="InterPro" id="IPR013766">
    <property type="entry name" value="Thioredoxin_domain"/>
</dbReference>
<evidence type="ECO:0000259" key="5">
    <source>
        <dbReference type="PROSITE" id="PS51352"/>
    </source>
</evidence>
<evidence type="ECO:0000313" key="7">
    <source>
        <dbReference type="Proteomes" id="UP000515369"/>
    </source>
</evidence>
<dbReference type="InterPro" id="IPR036249">
    <property type="entry name" value="Thioredoxin-like_sf"/>
</dbReference>
<dbReference type="CDD" id="cd02966">
    <property type="entry name" value="TlpA_like_family"/>
    <property type="match status" value="1"/>
</dbReference>
<dbReference type="PROSITE" id="PS00194">
    <property type="entry name" value="THIOREDOXIN_1"/>
    <property type="match status" value="1"/>
</dbReference>
<evidence type="ECO:0000256" key="4">
    <source>
        <dbReference type="ARBA" id="ARBA00023284"/>
    </source>
</evidence>
<comment type="subcellular location">
    <subcellularLocation>
        <location evidence="1">Cell envelope</location>
    </subcellularLocation>
</comment>
<dbReference type="PANTHER" id="PTHR42852">
    <property type="entry name" value="THIOL:DISULFIDE INTERCHANGE PROTEIN DSBE"/>
    <property type="match status" value="1"/>
</dbReference>
<dbReference type="PROSITE" id="PS51352">
    <property type="entry name" value="THIOREDOXIN_2"/>
    <property type="match status" value="1"/>
</dbReference>
<gene>
    <name evidence="6" type="ORF">H3H32_08315</name>
</gene>
<keyword evidence="4" id="KW-0676">Redox-active center</keyword>
<dbReference type="Gene3D" id="3.40.30.10">
    <property type="entry name" value="Glutaredoxin"/>
    <property type="match status" value="1"/>
</dbReference>
<dbReference type="PANTHER" id="PTHR42852:SF6">
    <property type="entry name" value="THIOL:DISULFIDE INTERCHANGE PROTEIN DSBE"/>
    <property type="match status" value="1"/>
</dbReference>
<dbReference type="Proteomes" id="UP000515369">
    <property type="component" value="Chromosome"/>
</dbReference>
<reference evidence="6 7" key="1">
    <citation type="submission" date="2020-07" db="EMBL/GenBank/DDBJ databases">
        <title>Spirosoma foliorum sp. nov., isolated from the leaves on the Nejang mountain Korea, Republic of.</title>
        <authorList>
            <person name="Ho H."/>
            <person name="Lee Y.-J."/>
            <person name="Nurcahyanto D.-A."/>
            <person name="Kim S.-G."/>
        </authorList>
    </citation>
    <scope>NUCLEOTIDE SEQUENCE [LARGE SCALE GENOMIC DNA]</scope>
    <source>
        <strain evidence="6 7">PL0136</strain>
    </source>
</reference>
<dbReference type="GO" id="GO:0017004">
    <property type="term" value="P:cytochrome complex assembly"/>
    <property type="evidence" value="ECO:0007669"/>
    <property type="project" value="UniProtKB-KW"/>
</dbReference>
<evidence type="ECO:0000256" key="2">
    <source>
        <dbReference type="ARBA" id="ARBA00022748"/>
    </source>
</evidence>
<dbReference type="InterPro" id="IPR050553">
    <property type="entry name" value="Thioredoxin_ResA/DsbE_sf"/>
</dbReference>
<dbReference type="EMBL" id="CP059732">
    <property type="protein sequence ID" value="QMW04894.1"/>
    <property type="molecule type" value="Genomic_DNA"/>
</dbReference>
<keyword evidence="2" id="KW-0201">Cytochrome c-type biogenesis</keyword>
<feature type="domain" description="Thioredoxin" evidence="5">
    <location>
        <begin position="201"/>
        <end position="334"/>
    </location>
</feature>
<protein>
    <submittedName>
        <fullName evidence="6">TlpA family protein disulfide reductase</fullName>
    </submittedName>
</protein>
<dbReference type="InterPro" id="IPR017937">
    <property type="entry name" value="Thioredoxin_CS"/>
</dbReference>
<name>A0A7G5H1A2_9BACT</name>
<dbReference type="Pfam" id="PF00578">
    <property type="entry name" value="AhpC-TSA"/>
    <property type="match status" value="1"/>
</dbReference>
<keyword evidence="3" id="KW-1015">Disulfide bond</keyword>
<dbReference type="GO" id="GO:0030313">
    <property type="term" value="C:cell envelope"/>
    <property type="evidence" value="ECO:0007669"/>
    <property type="project" value="UniProtKB-SubCell"/>
</dbReference>